<keyword evidence="2" id="KW-1185">Reference proteome</keyword>
<evidence type="ECO:0000313" key="1">
    <source>
        <dbReference type="EMBL" id="KAJ1901759.1"/>
    </source>
</evidence>
<sequence>MIMHNANEQQQQLSGNRDLDCLGQMFDHQLLVTEVPESVWGVLLSLSPADYKTVHLQRTKSSSGSDLEKFGYQIGRHKRCDVQINNPHISNHHCLIYRVESENAVYIEDTSTNGTFLNKERMERNIPVRLHDGDEIQLVRYQESKGMSYFCDSFYKFQNLAVHRNESRVFTQSYLLDRRLGKGAFASVYLVRNRVTGARYAAKIIDRRAIVHAEKLEKLDLTFQKEASILSRVKHPSIVQIHGAFREHDNMYLLLDLADGGELFDEVVNRGCLSEDDTRRILLQLLLAVRYLNHRDIVHRDIKLENILLTDAHSMRVKLADFGLAKIVGDDTFMRTVCGTPMYVAPEVLTVNRTGRYDRQVDMWSLGVVIFICLSGRPPFSDQDSTISMREQILSGNAVYDEKDWCTVSPGARDLVSRMIKVNPRERITVERALEDEWLGAKCSGAGVWTIEDVDFTVEDPWTVEDSQMTESVTAECSQQQQQQQQQHQLSQPWSPTGLRVFPRYMHSPATLLPSSSPVSARGSPVSARGSPVFARGSPVSARGSPASARGSLASANGSRGSHGFAGCLASSSPRGQVYSPGVQTAAIGGNFNFSNSPRANANAGQKRKEPSFMRSQSDLGHLAIPKRSIYFNQKPQPLQVQQPQPQMPLHKRWVEKDLLARPRAEPKRDSGPLVMFEMSPDVSRHPSPLNNHRSSPVYPKPVNTVARRPLLNFPKPLPRPGAQHTPPVQSRLSSPTPPPVFRMMDAFNNVTNRVQLVQNSGTSEDVSMDGQSIVMRKPMSPLFGFGNKRR</sequence>
<proteinExistence type="predicted"/>
<accession>A0ACC1IVU1</accession>
<name>A0ACC1IVU1_9FUNG</name>
<organism evidence="1 2">
    <name type="scientific">Kickxella alabastrina</name>
    <dbReference type="NCBI Taxonomy" id="61397"/>
    <lineage>
        <taxon>Eukaryota</taxon>
        <taxon>Fungi</taxon>
        <taxon>Fungi incertae sedis</taxon>
        <taxon>Zoopagomycota</taxon>
        <taxon>Kickxellomycotina</taxon>
        <taxon>Kickxellomycetes</taxon>
        <taxon>Kickxellales</taxon>
        <taxon>Kickxellaceae</taxon>
        <taxon>Kickxella</taxon>
    </lineage>
</organism>
<keyword evidence="1" id="KW-0723">Serine/threonine-protein kinase</keyword>
<protein>
    <submittedName>
        <fullName evidence="1">Serine/threonine protein kinase</fullName>
        <ecNumber evidence="1">2.7.11.1</ecNumber>
    </submittedName>
</protein>
<gene>
    <name evidence="1" type="primary">DUN1_1</name>
    <name evidence="1" type="ORF">LPJ66_000541</name>
</gene>
<comment type="caution">
    <text evidence="1">The sequence shown here is derived from an EMBL/GenBank/DDBJ whole genome shotgun (WGS) entry which is preliminary data.</text>
</comment>
<reference evidence="1" key="1">
    <citation type="submission" date="2022-07" db="EMBL/GenBank/DDBJ databases">
        <title>Phylogenomic reconstructions and comparative analyses of Kickxellomycotina fungi.</title>
        <authorList>
            <person name="Reynolds N.K."/>
            <person name="Stajich J.E."/>
            <person name="Barry K."/>
            <person name="Grigoriev I.V."/>
            <person name="Crous P."/>
            <person name="Smith M.E."/>
        </authorList>
    </citation>
    <scope>NUCLEOTIDE SEQUENCE</scope>
    <source>
        <strain evidence="1">Benny 63K</strain>
    </source>
</reference>
<dbReference type="Proteomes" id="UP001150581">
    <property type="component" value="Unassembled WGS sequence"/>
</dbReference>
<dbReference type="EC" id="2.7.11.1" evidence="1"/>
<evidence type="ECO:0000313" key="2">
    <source>
        <dbReference type="Proteomes" id="UP001150581"/>
    </source>
</evidence>
<keyword evidence="1" id="KW-0808">Transferase</keyword>
<dbReference type="EMBL" id="JANBPG010000016">
    <property type="protein sequence ID" value="KAJ1901759.1"/>
    <property type="molecule type" value="Genomic_DNA"/>
</dbReference>
<keyword evidence="1" id="KW-0418">Kinase</keyword>